<organism evidence="1 2">
    <name type="scientific">Trema orientale</name>
    <name type="common">Charcoal tree</name>
    <name type="synonym">Celtis orientalis</name>
    <dbReference type="NCBI Taxonomy" id="63057"/>
    <lineage>
        <taxon>Eukaryota</taxon>
        <taxon>Viridiplantae</taxon>
        <taxon>Streptophyta</taxon>
        <taxon>Embryophyta</taxon>
        <taxon>Tracheophyta</taxon>
        <taxon>Spermatophyta</taxon>
        <taxon>Magnoliopsida</taxon>
        <taxon>eudicotyledons</taxon>
        <taxon>Gunneridae</taxon>
        <taxon>Pentapetalae</taxon>
        <taxon>rosids</taxon>
        <taxon>fabids</taxon>
        <taxon>Rosales</taxon>
        <taxon>Cannabaceae</taxon>
        <taxon>Trema</taxon>
    </lineage>
</organism>
<dbReference type="OrthoDB" id="10338537at2759"/>
<name>A0A2P5DMG6_TREOI</name>
<sequence>MNTLIVIMIGNRILRKRIYVHVEHVQPSRCTEEGEDWLVEGRSERKR</sequence>
<dbReference type="AlphaFoldDB" id="A0A2P5DMG6"/>
<proteinExistence type="predicted"/>
<reference evidence="2" key="1">
    <citation type="submission" date="2016-06" db="EMBL/GenBank/DDBJ databases">
        <title>Parallel loss of symbiosis genes in relatives of nitrogen-fixing non-legume Parasponia.</title>
        <authorList>
            <person name="Van Velzen R."/>
            <person name="Holmer R."/>
            <person name="Bu F."/>
            <person name="Rutten L."/>
            <person name="Van Zeijl A."/>
            <person name="Liu W."/>
            <person name="Santuari L."/>
            <person name="Cao Q."/>
            <person name="Sharma T."/>
            <person name="Shen D."/>
            <person name="Roswanjaya Y."/>
            <person name="Wardhani T."/>
            <person name="Kalhor M.S."/>
            <person name="Jansen J."/>
            <person name="Van den Hoogen J."/>
            <person name="Gungor B."/>
            <person name="Hartog M."/>
            <person name="Hontelez J."/>
            <person name="Verver J."/>
            <person name="Yang W.-C."/>
            <person name="Schijlen E."/>
            <person name="Repin R."/>
            <person name="Schilthuizen M."/>
            <person name="Schranz E."/>
            <person name="Heidstra R."/>
            <person name="Miyata K."/>
            <person name="Fedorova E."/>
            <person name="Kohlen W."/>
            <person name="Bisseling T."/>
            <person name="Smit S."/>
            <person name="Geurts R."/>
        </authorList>
    </citation>
    <scope>NUCLEOTIDE SEQUENCE [LARGE SCALE GENOMIC DNA]</scope>
    <source>
        <strain evidence="2">cv. RG33-2</strain>
    </source>
</reference>
<dbReference type="InParanoid" id="A0A2P5DMG6"/>
<accession>A0A2P5DMG6</accession>
<dbReference type="EMBL" id="JXTC01000261">
    <property type="protein sequence ID" value="PON74464.1"/>
    <property type="molecule type" value="Genomic_DNA"/>
</dbReference>
<evidence type="ECO:0000313" key="2">
    <source>
        <dbReference type="Proteomes" id="UP000237000"/>
    </source>
</evidence>
<protein>
    <submittedName>
        <fullName evidence="1">Uncharacterized protein</fullName>
    </submittedName>
</protein>
<keyword evidence="2" id="KW-1185">Reference proteome</keyword>
<evidence type="ECO:0000313" key="1">
    <source>
        <dbReference type="EMBL" id="PON74464.1"/>
    </source>
</evidence>
<dbReference type="Proteomes" id="UP000237000">
    <property type="component" value="Unassembled WGS sequence"/>
</dbReference>
<gene>
    <name evidence="1" type="ORF">TorRG33x02_247360</name>
</gene>
<comment type="caution">
    <text evidence="1">The sequence shown here is derived from an EMBL/GenBank/DDBJ whole genome shotgun (WGS) entry which is preliminary data.</text>
</comment>